<organism evidence="2 3">
    <name type="scientific">Aplysia californica</name>
    <name type="common">California sea hare</name>
    <dbReference type="NCBI Taxonomy" id="6500"/>
    <lineage>
        <taxon>Eukaryota</taxon>
        <taxon>Metazoa</taxon>
        <taxon>Spiralia</taxon>
        <taxon>Lophotrochozoa</taxon>
        <taxon>Mollusca</taxon>
        <taxon>Gastropoda</taxon>
        <taxon>Heterobranchia</taxon>
        <taxon>Euthyneura</taxon>
        <taxon>Tectipleura</taxon>
        <taxon>Aplysiida</taxon>
        <taxon>Aplysioidea</taxon>
        <taxon>Aplysiidae</taxon>
        <taxon>Aplysia</taxon>
    </lineage>
</organism>
<name>A0ABM1VZZ2_APLCA</name>
<reference evidence="3" key="1">
    <citation type="submission" date="2025-08" db="UniProtKB">
        <authorList>
            <consortium name="RefSeq"/>
        </authorList>
    </citation>
    <scope>IDENTIFICATION</scope>
</reference>
<keyword evidence="2" id="KW-1185">Reference proteome</keyword>
<feature type="chain" id="PRO_5047398720" evidence="1">
    <location>
        <begin position="17"/>
        <end position="179"/>
    </location>
</feature>
<dbReference type="GeneID" id="118478459"/>
<sequence>MNVLAVLCVFAPLVMSQQVSDPTKVCLPQRFSGVAINLVTELAANFSMDFGRQKVAAENGTIRHVIDLAKNQGYTFDAQGTCKRFTLGLSSTWRQCLPSSAVFKNQLKAGLGSVRFISDLYEIPFGAKASTRILVSKESSYSLPYLRRDTFNGQLVLTLFANHKLGVSDPAIFNVPANC</sequence>
<dbReference type="Proteomes" id="UP000694888">
    <property type="component" value="Unplaced"/>
</dbReference>
<evidence type="ECO:0000256" key="1">
    <source>
        <dbReference type="SAM" id="SignalP"/>
    </source>
</evidence>
<dbReference type="PANTHER" id="PTHR10697">
    <property type="entry name" value="MAMMALIAN EPENDYMIN-RELATED PROTEIN 1"/>
    <property type="match status" value="1"/>
</dbReference>
<protein>
    <submittedName>
        <fullName evidence="3">Uncharacterized protein LOC118478459</fullName>
    </submittedName>
</protein>
<proteinExistence type="predicted"/>
<feature type="signal peptide" evidence="1">
    <location>
        <begin position="1"/>
        <end position="16"/>
    </location>
</feature>
<dbReference type="PANTHER" id="PTHR10697:SF13">
    <property type="entry name" value="RICIN B LECTIN DOMAIN-CONTAINING PROTEIN"/>
    <property type="match status" value="1"/>
</dbReference>
<dbReference type="InterPro" id="IPR001299">
    <property type="entry name" value="Ependymin"/>
</dbReference>
<evidence type="ECO:0000313" key="2">
    <source>
        <dbReference type="Proteomes" id="UP000694888"/>
    </source>
</evidence>
<evidence type="ECO:0000313" key="3">
    <source>
        <dbReference type="RefSeq" id="XP_035827985.1"/>
    </source>
</evidence>
<keyword evidence="1" id="KW-0732">Signal</keyword>
<gene>
    <name evidence="3" type="primary">LOC118478459</name>
</gene>
<dbReference type="RefSeq" id="XP_035827985.1">
    <property type="nucleotide sequence ID" value="XM_035972092.1"/>
</dbReference>
<accession>A0ABM1VZZ2</accession>